<evidence type="ECO:0000259" key="4">
    <source>
        <dbReference type="Pfam" id="PF01755"/>
    </source>
</evidence>
<dbReference type="Proteomes" id="UP001379945">
    <property type="component" value="Unassembled WGS sequence"/>
</dbReference>
<evidence type="ECO:0000256" key="2">
    <source>
        <dbReference type="ARBA" id="ARBA00005222"/>
    </source>
</evidence>
<accession>A0ABU9C5C8</accession>
<proteinExistence type="predicted"/>
<dbReference type="EMBL" id="JBBUTI010000007">
    <property type="protein sequence ID" value="MEK8047098.1"/>
    <property type="molecule type" value="Genomic_DNA"/>
</dbReference>
<organism evidence="5 6">
    <name type="scientific">Ideonella margarita</name>
    <dbReference type="NCBI Taxonomy" id="2984191"/>
    <lineage>
        <taxon>Bacteria</taxon>
        <taxon>Pseudomonadati</taxon>
        <taxon>Pseudomonadota</taxon>
        <taxon>Betaproteobacteria</taxon>
        <taxon>Burkholderiales</taxon>
        <taxon>Sphaerotilaceae</taxon>
        <taxon>Ideonella</taxon>
    </lineage>
</organism>
<sequence length="252" mass="29205">MSHPCPVYLINLPRDHERGEQMRQQISALGLETRRVDAVYGKDLQPHERDALYSPALNLARFHKPMSPGEIGCYASHLRVWETMRDDAAPMALVLEDDVALGPELPALLAAVAQLPPQWDMIKLVGRDRERVWRSWPLLERWRVVRYRRAPSLTGAYLLSREGAAKLAAARKPFYRPVDVDLRFWWETDLRLYGMLPYPIQLAEASFVSSIGQREQVGGFMYRWRKFRSQVMYSWGSLTSNFRTRHDTPTGH</sequence>
<comment type="pathway">
    <text evidence="1">Bacterial outer membrane biogenesis; lipooligosaccharide biosynthesis.</text>
</comment>
<dbReference type="RefSeq" id="WP_341399395.1">
    <property type="nucleotide sequence ID" value="NZ_JBBUTI010000007.1"/>
</dbReference>
<dbReference type="CDD" id="cd06532">
    <property type="entry name" value="Glyco_transf_25"/>
    <property type="match status" value="1"/>
</dbReference>
<name>A0ABU9C5C8_9BURK</name>
<protein>
    <submittedName>
        <fullName evidence="5">Glycosyltransferase family 25 protein</fullName>
    </submittedName>
</protein>
<evidence type="ECO:0000313" key="6">
    <source>
        <dbReference type="Proteomes" id="UP001379945"/>
    </source>
</evidence>
<evidence type="ECO:0000313" key="5">
    <source>
        <dbReference type="EMBL" id="MEK8047098.1"/>
    </source>
</evidence>
<feature type="domain" description="Glycosyl transferase family 25" evidence="4">
    <location>
        <begin position="6"/>
        <end position="179"/>
    </location>
</feature>
<dbReference type="Pfam" id="PF01755">
    <property type="entry name" value="Glyco_transf_25"/>
    <property type="match status" value="1"/>
</dbReference>
<comment type="caution">
    <text evidence="5">The sequence shown here is derived from an EMBL/GenBank/DDBJ whole genome shotgun (WGS) entry which is preliminary data.</text>
</comment>
<comment type="pathway">
    <text evidence="2">Glycan metabolism; lacto-N-neotetraose biosynthesis.</text>
</comment>
<keyword evidence="6" id="KW-1185">Reference proteome</keyword>
<reference evidence="5 6" key="1">
    <citation type="submission" date="2024-04" db="EMBL/GenBank/DDBJ databases">
        <title>Novel species of the genus Ideonella isolated from streams.</title>
        <authorList>
            <person name="Lu H."/>
        </authorList>
    </citation>
    <scope>NUCLEOTIDE SEQUENCE [LARGE SCALE GENOMIC DNA]</scope>
    <source>
        <strain evidence="5 6">LYT19W</strain>
    </source>
</reference>
<gene>
    <name evidence="5" type="ORF">AACH00_12110</name>
</gene>
<evidence type="ECO:0000256" key="1">
    <source>
        <dbReference type="ARBA" id="ARBA00005068"/>
    </source>
</evidence>
<evidence type="ECO:0000256" key="3">
    <source>
        <dbReference type="ARBA" id="ARBA00022985"/>
    </source>
</evidence>
<dbReference type="InterPro" id="IPR002654">
    <property type="entry name" value="Glyco_trans_25"/>
</dbReference>
<keyword evidence="3" id="KW-0448">Lipopolysaccharide biosynthesis</keyword>